<evidence type="ECO:0000256" key="6">
    <source>
        <dbReference type="ARBA" id="ARBA00047321"/>
    </source>
</evidence>
<evidence type="ECO:0000256" key="1">
    <source>
        <dbReference type="ARBA" id="ARBA00004814"/>
    </source>
</evidence>
<comment type="pathway">
    <text evidence="1">Plant hormone metabolism; auxin biosynthesis.</text>
</comment>
<proteinExistence type="inferred from homology"/>
<dbReference type="Pfam" id="PF01593">
    <property type="entry name" value="Amino_oxidase"/>
    <property type="match status" value="3"/>
</dbReference>
<dbReference type="KEGG" id="pbr:PB2503_08459"/>
<gene>
    <name evidence="8" type="ordered locus">PB2503_08459</name>
</gene>
<feature type="domain" description="Amine oxidase" evidence="7">
    <location>
        <begin position="283"/>
        <end position="347"/>
    </location>
</feature>
<feature type="domain" description="Amine oxidase" evidence="7">
    <location>
        <begin position="61"/>
        <end position="140"/>
    </location>
</feature>
<dbReference type="PRINTS" id="PR00420">
    <property type="entry name" value="RNGMNOXGNASE"/>
</dbReference>
<keyword evidence="9" id="KW-1185">Reference proteome</keyword>
<reference evidence="8 9" key="2">
    <citation type="journal article" date="2011" name="J. Bacteriol.">
        <title>Complete genome sequence of strain HTCC2503T of Parvularcula bermudensis, the type species of the order "Parvularculales" in the class Alphaproteobacteria.</title>
        <authorList>
            <person name="Oh H.M."/>
            <person name="Kang I."/>
            <person name="Vergin K.L."/>
            <person name="Kang D."/>
            <person name="Rhee K.H."/>
            <person name="Giovannoni S.J."/>
            <person name="Cho J.C."/>
        </authorList>
    </citation>
    <scope>NUCLEOTIDE SEQUENCE [LARGE SCALE GENOMIC DNA]</scope>
    <source>
        <strain evidence="9">ATCC BAA-594 / HTCC2503 / KCTC 12087</strain>
    </source>
</reference>
<evidence type="ECO:0000259" key="7">
    <source>
        <dbReference type="Pfam" id="PF01593"/>
    </source>
</evidence>
<evidence type="ECO:0000256" key="4">
    <source>
        <dbReference type="ARBA" id="ARBA00017871"/>
    </source>
</evidence>
<organism evidence="8 9">
    <name type="scientific">Parvularcula bermudensis (strain ATCC BAA-594 / HTCC2503 / KCTC 12087)</name>
    <dbReference type="NCBI Taxonomy" id="314260"/>
    <lineage>
        <taxon>Bacteria</taxon>
        <taxon>Pseudomonadati</taxon>
        <taxon>Pseudomonadota</taxon>
        <taxon>Alphaproteobacteria</taxon>
        <taxon>Parvularculales</taxon>
        <taxon>Parvularculaceae</taxon>
        <taxon>Parvularcula</taxon>
    </lineage>
</organism>
<protein>
    <recommendedName>
        <fullName evidence="4">Tryptophan 2-monooxygenase</fullName>
        <ecNumber evidence="3">1.13.12.3</ecNumber>
    </recommendedName>
</protein>
<accession>E0TBF0</accession>
<dbReference type="InterPro" id="IPR050281">
    <property type="entry name" value="Flavin_monoamine_oxidase"/>
</dbReference>
<evidence type="ECO:0000256" key="5">
    <source>
        <dbReference type="ARBA" id="ARBA00023070"/>
    </source>
</evidence>
<comment type="catalytic activity">
    <reaction evidence="6">
        <text>L-tryptophan + O2 = indole-3-acetamide + CO2 + H2O</text>
        <dbReference type="Rhea" id="RHEA:16165"/>
        <dbReference type="ChEBI" id="CHEBI:15377"/>
        <dbReference type="ChEBI" id="CHEBI:15379"/>
        <dbReference type="ChEBI" id="CHEBI:16031"/>
        <dbReference type="ChEBI" id="CHEBI:16526"/>
        <dbReference type="ChEBI" id="CHEBI:57912"/>
        <dbReference type="EC" id="1.13.12.3"/>
    </reaction>
</comment>
<sequence>MSFPGRRAWIKGALGGLAAFSVVGSGGSSLHDRPERGHSILGGGVVRPLAGRQVLVLGAGIAGLSAAYLLEAAGASVTLVEARNRIGGRNFSVRDGMLLPHPDGTRIARLPTAGRVEAGPTIFLPSHRHALFYAQAFEVAREPIGGGAYSREAEPWRPIAGMAAFATAFHDRLAAKTLFMQEVRRIDQSAERADVTLQDRLTGHVQAVSADFAVVTFPVALLASLPMAITDEFRHFLRMRSAQTISLVSDGSRTASRFEGSSLATPLFRSVRGMGREGRGPRGGDVVVDWQAQPYSRGAFVQDGGTGRRGPAAIGQGRLLFAGDGVSDLPGWQEGALRSAHAAVSQIFSHAPVQALHVPVQAL</sequence>
<dbReference type="HOGENOM" id="CLU_762555_0_0_5"/>
<evidence type="ECO:0000313" key="8">
    <source>
        <dbReference type="EMBL" id="ADM09747.1"/>
    </source>
</evidence>
<dbReference type="RefSeq" id="WP_013300721.1">
    <property type="nucleotide sequence ID" value="NC_014414.1"/>
</dbReference>
<dbReference type="SUPFAM" id="SSF51905">
    <property type="entry name" value="FAD/NAD(P)-binding domain"/>
    <property type="match status" value="1"/>
</dbReference>
<dbReference type="InterPro" id="IPR036188">
    <property type="entry name" value="FAD/NAD-bd_sf"/>
</dbReference>
<dbReference type="PANTHER" id="PTHR10742:SF410">
    <property type="entry name" value="LYSINE-SPECIFIC HISTONE DEMETHYLASE 2"/>
    <property type="match status" value="1"/>
</dbReference>
<dbReference type="Gene3D" id="3.50.50.60">
    <property type="entry name" value="FAD/NAD(P)-binding domain"/>
    <property type="match status" value="3"/>
</dbReference>
<dbReference type="EMBL" id="CP002156">
    <property type="protein sequence ID" value="ADM09747.1"/>
    <property type="molecule type" value="Genomic_DNA"/>
</dbReference>
<dbReference type="GO" id="GO:0009851">
    <property type="term" value="P:auxin biosynthetic process"/>
    <property type="evidence" value="ECO:0007669"/>
    <property type="project" value="UniProtKB-KW"/>
</dbReference>
<name>E0TBF0_PARBH</name>
<dbReference type="AlphaFoldDB" id="E0TBF0"/>
<dbReference type="EC" id="1.13.12.3" evidence="3"/>
<keyword evidence="5" id="KW-0073">Auxin biosynthesis</keyword>
<feature type="domain" description="Amine oxidase" evidence="7">
    <location>
        <begin position="156"/>
        <end position="233"/>
    </location>
</feature>
<evidence type="ECO:0000256" key="2">
    <source>
        <dbReference type="ARBA" id="ARBA00005833"/>
    </source>
</evidence>
<reference evidence="9" key="1">
    <citation type="submission" date="2010-08" db="EMBL/GenBank/DDBJ databases">
        <title>Genome sequence of Parvularcula bermudensis HTCC2503.</title>
        <authorList>
            <person name="Kang D.-M."/>
            <person name="Oh H.-M."/>
            <person name="Cho J.-C."/>
        </authorList>
    </citation>
    <scope>NUCLEOTIDE SEQUENCE [LARGE SCALE GENOMIC DNA]</scope>
    <source>
        <strain evidence="9">ATCC BAA-594 / HTCC2503 / KCTC 12087</strain>
    </source>
</reference>
<comment type="similarity">
    <text evidence="2">Belongs to the tryptophan 2-monooxygenase family.</text>
</comment>
<dbReference type="InterPro" id="IPR002937">
    <property type="entry name" value="Amino_oxidase"/>
</dbReference>
<dbReference type="Proteomes" id="UP000001302">
    <property type="component" value="Chromosome"/>
</dbReference>
<dbReference type="GO" id="GO:0050361">
    <property type="term" value="F:tryptophan 2-monooxygenase activity"/>
    <property type="evidence" value="ECO:0007669"/>
    <property type="project" value="UniProtKB-EC"/>
</dbReference>
<dbReference type="eggNOG" id="COG1231">
    <property type="taxonomic scope" value="Bacteria"/>
</dbReference>
<dbReference type="STRING" id="314260.PB2503_08459"/>
<dbReference type="PANTHER" id="PTHR10742">
    <property type="entry name" value="FLAVIN MONOAMINE OXIDASE"/>
    <property type="match status" value="1"/>
</dbReference>
<evidence type="ECO:0000256" key="3">
    <source>
        <dbReference type="ARBA" id="ARBA00012535"/>
    </source>
</evidence>
<evidence type="ECO:0000313" key="9">
    <source>
        <dbReference type="Proteomes" id="UP000001302"/>
    </source>
</evidence>